<gene>
    <name evidence="2" type="ORF">BRAPAZ1V2_A01P06470.2</name>
</gene>
<reference evidence="2 3" key="1">
    <citation type="submission" date="2021-07" db="EMBL/GenBank/DDBJ databases">
        <authorList>
            <consortium name="Genoscope - CEA"/>
            <person name="William W."/>
        </authorList>
    </citation>
    <scope>NUCLEOTIDE SEQUENCE [LARGE SCALE GENOMIC DNA]</scope>
</reference>
<proteinExistence type="predicted"/>
<organism evidence="2 3">
    <name type="scientific">Brassica campestris</name>
    <name type="common">Field mustard</name>
    <dbReference type="NCBI Taxonomy" id="3711"/>
    <lineage>
        <taxon>Eukaryota</taxon>
        <taxon>Viridiplantae</taxon>
        <taxon>Streptophyta</taxon>
        <taxon>Embryophyta</taxon>
        <taxon>Tracheophyta</taxon>
        <taxon>Spermatophyta</taxon>
        <taxon>Magnoliopsida</taxon>
        <taxon>eudicotyledons</taxon>
        <taxon>Gunneridae</taxon>
        <taxon>Pentapetalae</taxon>
        <taxon>rosids</taxon>
        <taxon>malvids</taxon>
        <taxon>Brassicales</taxon>
        <taxon>Brassicaceae</taxon>
        <taxon>Brassiceae</taxon>
        <taxon>Brassica</taxon>
    </lineage>
</organism>
<evidence type="ECO:0000313" key="2">
    <source>
        <dbReference type="EMBL" id="CAG7886571.1"/>
    </source>
</evidence>
<dbReference type="Gramene" id="A01p06470.2_BraZ1">
    <property type="protein sequence ID" value="A01p06470.2_BraZ1.CDS"/>
    <property type="gene ID" value="A01g06470.2_BraZ1"/>
</dbReference>
<name>A0A8D9LTU8_BRACM</name>
<sequence length="63" mass="6971">MKVAFGGVEPVSQQPPRQPEQTGILSSLALPGVRDDWCFVCEFETHVEKASQSRFSFSSINDV</sequence>
<protein>
    <submittedName>
        <fullName evidence="2">Uncharacterized protein</fullName>
    </submittedName>
</protein>
<feature type="region of interest" description="Disordered" evidence="1">
    <location>
        <begin position="1"/>
        <end position="23"/>
    </location>
</feature>
<accession>A0A8D9LTU8</accession>
<feature type="compositionally biased region" description="Polar residues" evidence="1">
    <location>
        <begin position="11"/>
        <end position="23"/>
    </location>
</feature>
<dbReference type="EMBL" id="LS974617">
    <property type="protein sequence ID" value="CAG7886571.1"/>
    <property type="molecule type" value="Genomic_DNA"/>
</dbReference>
<dbReference type="Proteomes" id="UP000694005">
    <property type="component" value="Chromosome A01"/>
</dbReference>
<dbReference type="AlphaFoldDB" id="A0A8D9LTU8"/>
<evidence type="ECO:0000256" key="1">
    <source>
        <dbReference type="SAM" id="MobiDB-lite"/>
    </source>
</evidence>
<evidence type="ECO:0000313" key="3">
    <source>
        <dbReference type="Proteomes" id="UP000694005"/>
    </source>
</evidence>